<protein>
    <recommendedName>
        <fullName evidence="1">Polysaccharide lyase family 8 central domain-containing protein</fullName>
    </recommendedName>
</protein>
<dbReference type="InterPro" id="IPR014718">
    <property type="entry name" value="GH-type_carb-bd"/>
</dbReference>
<organism evidence="2 3">
    <name type="scientific">Bombiscardovia apis</name>
    <dbReference type="NCBI Taxonomy" id="2932182"/>
    <lineage>
        <taxon>Bacteria</taxon>
        <taxon>Bacillati</taxon>
        <taxon>Actinomycetota</taxon>
        <taxon>Actinomycetes</taxon>
        <taxon>Bifidobacteriales</taxon>
        <taxon>Bifidobacteriaceae</taxon>
        <taxon>Bombiscardovia</taxon>
    </lineage>
</organism>
<name>A0ABM8BBH1_9BIFI</name>
<dbReference type="InterPro" id="IPR003159">
    <property type="entry name" value="Lyase_8_central_dom"/>
</dbReference>
<dbReference type="InterPro" id="IPR011013">
    <property type="entry name" value="Gal_mutarotase_sf_dom"/>
</dbReference>
<keyword evidence="3" id="KW-1185">Reference proteome</keyword>
<feature type="domain" description="Polysaccharide lyase family 8 central" evidence="1">
    <location>
        <begin position="9"/>
        <end position="139"/>
    </location>
</feature>
<dbReference type="SUPFAM" id="SSF74650">
    <property type="entry name" value="Galactose mutarotase-like"/>
    <property type="match status" value="1"/>
</dbReference>
<evidence type="ECO:0000259" key="1">
    <source>
        <dbReference type="Pfam" id="PF02278"/>
    </source>
</evidence>
<sequence>MGRLINWHNYANTESWAGGVSDGVNGVASLFESMNGVTGSPLKAKKSGFFLGDTIVTLSAGINSSDANNQAETAVLNRKLNANGQQTFLVDEQEISAAQTLQNPRWALLTGSDSSSNLGVSFLSDASVNAQKQSGTGSW</sequence>
<accession>A0ABM8BBH1</accession>
<dbReference type="InterPro" id="IPR038970">
    <property type="entry name" value="Lyase_8"/>
</dbReference>
<dbReference type="Proteomes" id="UP001321748">
    <property type="component" value="Chromosome"/>
</dbReference>
<gene>
    <name evidence="2" type="ORF">KIMH_03800</name>
</gene>
<dbReference type="Pfam" id="PF02278">
    <property type="entry name" value="Lyase_8"/>
    <property type="match status" value="1"/>
</dbReference>
<dbReference type="PANTHER" id="PTHR38481:SF1">
    <property type="entry name" value="HYALURONATE LYASE"/>
    <property type="match status" value="1"/>
</dbReference>
<proteinExistence type="predicted"/>
<evidence type="ECO:0000313" key="3">
    <source>
        <dbReference type="Proteomes" id="UP001321748"/>
    </source>
</evidence>
<dbReference type="Gene3D" id="2.70.98.10">
    <property type="match status" value="1"/>
</dbReference>
<dbReference type="PANTHER" id="PTHR38481">
    <property type="entry name" value="HYALURONATE LYASE"/>
    <property type="match status" value="1"/>
</dbReference>
<reference evidence="2 3" key="1">
    <citation type="journal article" date="2023" name="Microbiol. Spectr.">
        <title>Symbiosis of Carpenter Bees with Uncharacterized Lactic Acid Bacteria Showing NAD Auxotrophy.</title>
        <authorList>
            <person name="Kawasaki S."/>
            <person name="Ozawa K."/>
            <person name="Mori T."/>
            <person name="Yamamoto A."/>
            <person name="Ito M."/>
            <person name="Ohkuma M."/>
            <person name="Sakamoto M."/>
            <person name="Matsutani M."/>
        </authorList>
    </citation>
    <scope>NUCLEOTIDE SEQUENCE [LARGE SCALE GENOMIC DNA]</scope>
    <source>
        <strain evidence="2 3">KimH</strain>
    </source>
</reference>
<dbReference type="EMBL" id="AP026800">
    <property type="protein sequence ID" value="BDR54269.1"/>
    <property type="molecule type" value="Genomic_DNA"/>
</dbReference>
<evidence type="ECO:0000313" key="2">
    <source>
        <dbReference type="EMBL" id="BDR54269.1"/>
    </source>
</evidence>